<keyword evidence="6" id="KW-0863">Zinc-finger</keyword>
<evidence type="ECO:0000256" key="4">
    <source>
        <dbReference type="ARBA" id="ARBA00010325"/>
    </source>
</evidence>
<dbReference type="PANTHER" id="PTHR10809:SF160">
    <property type="entry name" value="VESICLE-ASSOCIATED PROTEIN 1-3"/>
    <property type="match status" value="1"/>
</dbReference>
<keyword evidence="7" id="KW-0862">Zinc</keyword>
<dbReference type="GO" id="GO:0010158">
    <property type="term" value="P:abaxial cell fate specification"/>
    <property type="evidence" value="ECO:0007669"/>
    <property type="project" value="UniProtKB-ARBA"/>
</dbReference>
<dbReference type="InterPro" id="IPR000535">
    <property type="entry name" value="MSP_dom"/>
</dbReference>
<keyword evidence="5" id="KW-0479">Metal-binding</keyword>
<evidence type="ECO:0000256" key="8">
    <source>
        <dbReference type="ARBA" id="ARBA00023242"/>
    </source>
</evidence>
<comment type="similarity">
    <text evidence="2">Belongs to the VAMP-associated protein (VAP) (TC 9.B.17) family.</text>
</comment>
<sequence>MSSMSMSSSSAPAFPPDHFSSSEQLCYVHCSFCDTVLAVSVPPSSLFKTVTVRCGHCSNLLSVTVSMRALLLPSVSNLGHSFLPPPPPPSPPNLLEEMRSGGQNINMNMMMSHHGAAHHPNESLVMPTRNGRVDHLQEMPRPPANRPAPEKRQRVPSAYNRFIKEEIQRIKAGNPDISHREAFSAAAKNWAHFPHIHFGLMADHPPTKKANVRQQEGEDSMMGREGFYGSTANVGKLIYSNTKNSTKKKGLLSRKTNWALGSPTKKSEGDLQERSMTTGDLVNIHPTELKFPFELKKQSSCSMQLTNKTTTQCVAFKVKTTNPRKYCVRPNTGVVLPGDSCNVTVTMQAQKEAPLDMQCKDKFLVQTVVVSDGTTSKEVLSEMFDKEAGRVIEDFKLRVVYIPANPPSPVPEGSEEGNSPMASVNEIGSQTASLFDDVSRTFEETNEKSSEAWSMISKLTEEKTFATQQSQKLRLELEMLRKESSKKQSGATVKPCPPPPTKQATTKCPRDTLKFGVCGSWLGLVREVIGTPPSQECCSLIKGLADFEGAVCLCTALKTSILGVAPVKIPVALSLLLNSCGKNVPQGFVC</sequence>
<dbReference type="Pfam" id="PF24868">
    <property type="entry name" value="YABBY_N"/>
    <property type="match status" value="1"/>
</dbReference>
<reference evidence="12" key="1">
    <citation type="submission" date="2021-01" db="EMBL/GenBank/DDBJ databases">
        <authorList>
            <person name="Bezrukov I."/>
        </authorList>
    </citation>
    <scope>NUCLEOTIDE SEQUENCE</scope>
</reference>
<dbReference type="SUPFAM" id="SSF49354">
    <property type="entry name" value="PapD-like"/>
    <property type="match status" value="1"/>
</dbReference>
<evidence type="ECO:0000256" key="7">
    <source>
        <dbReference type="ARBA" id="ARBA00022833"/>
    </source>
</evidence>
<gene>
    <name evidence="12" type="ORF">AARE701A_LOCUS17226</name>
</gene>
<dbReference type="CDD" id="cd01958">
    <property type="entry name" value="HPS_like"/>
    <property type="match status" value="1"/>
</dbReference>
<dbReference type="GO" id="GO:0008270">
    <property type="term" value="F:zinc ion binding"/>
    <property type="evidence" value="ECO:0007669"/>
    <property type="project" value="UniProtKB-KW"/>
</dbReference>
<dbReference type="PANTHER" id="PTHR10809">
    <property type="entry name" value="VESICLE-ASSOCIATED MEMBRANE PROTEIN-ASSOCIATED PROTEIN"/>
    <property type="match status" value="1"/>
</dbReference>
<evidence type="ECO:0000256" key="2">
    <source>
        <dbReference type="ARBA" id="ARBA00008932"/>
    </source>
</evidence>
<evidence type="ECO:0000256" key="3">
    <source>
        <dbReference type="ARBA" id="ARBA00008965"/>
    </source>
</evidence>
<dbReference type="GO" id="GO:0090158">
    <property type="term" value="P:endoplasmic reticulum membrane organization"/>
    <property type="evidence" value="ECO:0007669"/>
    <property type="project" value="TreeGrafter"/>
</dbReference>
<dbReference type="SMART" id="SM00499">
    <property type="entry name" value="AAI"/>
    <property type="match status" value="1"/>
</dbReference>
<dbReference type="Gene3D" id="2.60.40.10">
    <property type="entry name" value="Immunoglobulins"/>
    <property type="match status" value="1"/>
</dbReference>
<dbReference type="GO" id="GO:0005634">
    <property type="term" value="C:nucleus"/>
    <property type="evidence" value="ECO:0007669"/>
    <property type="project" value="UniProtKB-SubCell"/>
</dbReference>
<comment type="subcellular location">
    <subcellularLocation>
        <location evidence="1">Nucleus</location>
    </subcellularLocation>
</comment>
<dbReference type="Pfam" id="PF14547">
    <property type="entry name" value="Hydrophob_seed"/>
    <property type="match status" value="1"/>
</dbReference>
<dbReference type="InterPro" id="IPR013783">
    <property type="entry name" value="Ig-like_fold"/>
</dbReference>
<dbReference type="Gene3D" id="1.10.30.10">
    <property type="entry name" value="High mobility group box domain"/>
    <property type="match status" value="1"/>
</dbReference>
<feature type="region of interest" description="Disordered" evidence="10">
    <location>
        <begin position="484"/>
        <end position="505"/>
    </location>
</feature>
<keyword evidence="8" id="KW-0539">Nucleus</keyword>
<keyword evidence="9" id="KW-0175">Coiled coil</keyword>
<dbReference type="GO" id="GO:0000976">
    <property type="term" value="F:transcription cis-regulatory region binding"/>
    <property type="evidence" value="ECO:0007669"/>
    <property type="project" value="UniProtKB-ARBA"/>
</dbReference>
<dbReference type="GO" id="GO:0005886">
    <property type="term" value="C:plasma membrane"/>
    <property type="evidence" value="ECO:0007669"/>
    <property type="project" value="TreeGrafter"/>
</dbReference>
<dbReference type="FunFam" id="1.10.30.10:FF:000047">
    <property type="entry name" value="Axial regulator YABBY"/>
    <property type="match status" value="1"/>
</dbReference>
<dbReference type="SUPFAM" id="SSF47699">
    <property type="entry name" value="Bifunctional inhibitor/lipid-transfer protein/seed storage 2S albumin"/>
    <property type="match status" value="1"/>
</dbReference>
<feature type="domain" description="MSP" evidence="11">
    <location>
        <begin position="281"/>
        <end position="402"/>
    </location>
</feature>
<dbReference type="GO" id="GO:0061817">
    <property type="term" value="P:endoplasmic reticulum-plasma membrane tethering"/>
    <property type="evidence" value="ECO:0007669"/>
    <property type="project" value="TreeGrafter"/>
</dbReference>
<feature type="coiled-coil region" evidence="9">
    <location>
        <begin position="456"/>
        <end position="483"/>
    </location>
</feature>
<accession>A0A8S2AYH0</accession>
<protein>
    <recommendedName>
        <fullName evidence="11">MSP domain-containing protein</fullName>
    </recommendedName>
</protein>
<name>A0A8S2AYH0_ARAAE</name>
<dbReference type="Gene3D" id="1.10.110.10">
    <property type="entry name" value="Plant lipid-transfer and hydrophobic proteins"/>
    <property type="match status" value="1"/>
</dbReference>
<dbReference type="EMBL" id="LR999456">
    <property type="protein sequence ID" value="CAE6144588.1"/>
    <property type="molecule type" value="Genomic_DNA"/>
</dbReference>
<evidence type="ECO:0000256" key="1">
    <source>
        <dbReference type="ARBA" id="ARBA00004123"/>
    </source>
</evidence>
<dbReference type="InterPro" id="IPR036910">
    <property type="entry name" value="HMG_box_dom_sf"/>
</dbReference>
<dbReference type="InterPro" id="IPR036312">
    <property type="entry name" value="Bifun_inhib/LTP/seed_sf"/>
</dbReference>
<evidence type="ECO:0000259" key="11">
    <source>
        <dbReference type="PROSITE" id="PS50202"/>
    </source>
</evidence>
<dbReference type="Pfam" id="PF00635">
    <property type="entry name" value="Motile_Sperm"/>
    <property type="match status" value="1"/>
</dbReference>
<dbReference type="Pfam" id="PF04690">
    <property type="entry name" value="YABBY"/>
    <property type="match status" value="1"/>
</dbReference>
<dbReference type="InterPro" id="IPR027923">
    <property type="entry name" value="Hydrophob_seed_dom"/>
</dbReference>
<evidence type="ECO:0000256" key="10">
    <source>
        <dbReference type="SAM" id="MobiDB-lite"/>
    </source>
</evidence>
<evidence type="ECO:0000313" key="12">
    <source>
        <dbReference type="EMBL" id="CAE6144588.1"/>
    </source>
</evidence>
<comment type="similarity">
    <text evidence="3">Belongs to the plant LTP family. PEARLI1 subfamily.</text>
</comment>
<proteinExistence type="inferred from homology"/>
<keyword evidence="13" id="KW-1185">Reference proteome</keyword>
<dbReference type="CDD" id="cd00084">
    <property type="entry name" value="HMG-box_SF"/>
    <property type="match status" value="1"/>
</dbReference>
<evidence type="ECO:0000256" key="6">
    <source>
        <dbReference type="ARBA" id="ARBA00022771"/>
    </source>
</evidence>
<dbReference type="Proteomes" id="UP000682877">
    <property type="component" value="Chromosome 6"/>
</dbReference>
<organism evidence="12 13">
    <name type="scientific">Arabidopsis arenosa</name>
    <name type="common">Sand rock-cress</name>
    <name type="synonym">Cardaminopsis arenosa</name>
    <dbReference type="NCBI Taxonomy" id="38785"/>
    <lineage>
        <taxon>Eukaryota</taxon>
        <taxon>Viridiplantae</taxon>
        <taxon>Streptophyta</taxon>
        <taxon>Embryophyta</taxon>
        <taxon>Tracheophyta</taxon>
        <taxon>Spermatophyta</taxon>
        <taxon>Magnoliopsida</taxon>
        <taxon>eudicotyledons</taxon>
        <taxon>Gunneridae</taxon>
        <taxon>Pentapetalae</taxon>
        <taxon>rosids</taxon>
        <taxon>malvids</taxon>
        <taxon>Brassicales</taxon>
        <taxon>Brassicaceae</taxon>
        <taxon>Camelineae</taxon>
        <taxon>Arabidopsis</taxon>
    </lineage>
</organism>
<dbReference type="AlphaFoldDB" id="A0A8S2AYH0"/>
<evidence type="ECO:0000313" key="13">
    <source>
        <dbReference type="Proteomes" id="UP000682877"/>
    </source>
</evidence>
<dbReference type="InterPro" id="IPR016763">
    <property type="entry name" value="VAP"/>
</dbReference>
<dbReference type="InterPro" id="IPR008962">
    <property type="entry name" value="PapD-like_sf"/>
</dbReference>
<dbReference type="InterPro" id="IPR056775">
    <property type="entry name" value="YABBY_C"/>
</dbReference>
<dbReference type="FunFam" id="2.60.40.10:FF:000813">
    <property type="entry name" value="Vesicle-associated protein 1-1"/>
    <property type="match status" value="1"/>
</dbReference>
<dbReference type="InterPro" id="IPR056776">
    <property type="entry name" value="YABBY_N"/>
</dbReference>
<comment type="similarity">
    <text evidence="4">Belongs to the YABBY family.</text>
</comment>
<evidence type="ECO:0000256" key="9">
    <source>
        <dbReference type="SAM" id="Coils"/>
    </source>
</evidence>
<dbReference type="PROSITE" id="PS50202">
    <property type="entry name" value="MSP"/>
    <property type="match status" value="1"/>
</dbReference>
<dbReference type="GO" id="GO:0005789">
    <property type="term" value="C:endoplasmic reticulum membrane"/>
    <property type="evidence" value="ECO:0007669"/>
    <property type="project" value="InterPro"/>
</dbReference>
<dbReference type="InterPro" id="IPR016140">
    <property type="entry name" value="Bifunc_inhib/LTP/seed_store"/>
</dbReference>
<evidence type="ECO:0000256" key="5">
    <source>
        <dbReference type="ARBA" id="ARBA00022723"/>
    </source>
</evidence>
<dbReference type="SUPFAM" id="SSF47095">
    <property type="entry name" value="HMG-box"/>
    <property type="match status" value="1"/>
</dbReference>